<evidence type="ECO:0000256" key="1">
    <source>
        <dbReference type="SAM" id="MobiDB-lite"/>
    </source>
</evidence>
<name>A0A0E9UTD4_ANGAN</name>
<evidence type="ECO:0000313" key="2">
    <source>
        <dbReference type="EMBL" id="JAH68455.1"/>
    </source>
</evidence>
<sequence length="37" mass="4146">MVLQNEDMMMDSSSGQTDRFCTSSFSTTASNPDRYCT</sequence>
<dbReference type="EMBL" id="GBXM01040122">
    <property type="protein sequence ID" value="JAH68455.1"/>
    <property type="molecule type" value="Transcribed_RNA"/>
</dbReference>
<dbReference type="AlphaFoldDB" id="A0A0E9UTD4"/>
<protein>
    <submittedName>
        <fullName evidence="2">Uncharacterized protein</fullName>
    </submittedName>
</protein>
<feature type="region of interest" description="Disordered" evidence="1">
    <location>
        <begin position="1"/>
        <end position="37"/>
    </location>
</feature>
<proteinExistence type="predicted"/>
<reference evidence="2" key="2">
    <citation type="journal article" date="2015" name="Fish Shellfish Immunol.">
        <title>Early steps in the European eel (Anguilla anguilla)-Vibrio vulnificus interaction in the gills: Role of the RtxA13 toxin.</title>
        <authorList>
            <person name="Callol A."/>
            <person name="Pajuelo D."/>
            <person name="Ebbesson L."/>
            <person name="Teles M."/>
            <person name="MacKenzie S."/>
            <person name="Amaro C."/>
        </authorList>
    </citation>
    <scope>NUCLEOTIDE SEQUENCE</scope>
</reference>
<feature type="compositionally biased region" description="Polar residues" evidence="1">
    <location>
        <begin position="11"/>
        <end position="31"/>
    </location>
</feature>
<organism evidence="2">
    <name type="scientific">Anguilla anguilla</name>
    <name type="common">European freshwater eel</name>
    <name type="synonym">Muraena anguilla</name>
    <dbReference type="NCBI Taxonomy" id="7936"/>
    <lineage>
        <taxon>Eukaryota</taxon>
        <taxon>Metazoa</taxon>
        <taxon>Chordata</taxon>
        <taxon>Craniata</taxon>
        <taxon>Vertebrata</taxon>
        <taxon>Euteleostomi</taxon>
        <taxon>Actinopterygii</taxon>
        <taxon>Neopterygii</taxon>
        <taxon>Teleostei</taxon>
        <taxon>Anguilliformes</taxon>
        <taxon>Anguillidae</taxon>
        <taxon>Anguilla</taxon>
    </lineage>
</organism>
<accession>A0A0E9UTD4</accession>
<reference evidence="2" key="1">
    <citation type="submission" date="2014-11" db="EMBL/GenBank/DDBJ databases">
        <authorList>
            <person name="Amaro Gonzalez C."/>
        </authorList>
    </citation>
    <scope>NUCLEOTIDE SEQUENCE</scope>
</reference>